<dbReference type="PANTHER" id="PTHR24129">
    <property type="entry name" value="ANKYCORBIN"/>
    <property type="match status" value="1"/>
</dbReference>
<dbReference type="AlphaFoldDB" id="A0A4W5L239"/>
<dbReference type="Proteomes" id="UP000314982">
    <property type="component" value="Unassembled WGS sequence"/>
</dbReference>
<reference evidence="3" key="3">
    <citation type="submission" date="2025-09" db="UniProtKB">
        <authorList>
            <consortium name="Ensembl"/>
        </authorList>
    </citation>
    <scope>IDENTIFICATION</scope>
</reference>
<accession>A0A4W5L239</accession>
<name>A0A4W5L239_9TELE</name>
<dbReference type="InterPro" id="IPR042420">
    <property type="entry name" value="RAI14/UACA"/>
</dbReference>
<dbReference type="PANTHER" id="PTHR24129:SF0">
    <property type="entry name" value="ANKYCORBIN"/>
    <property type="match status" value="1"/>
</dbReference>
<evidence type="ECO:0000256" key="2">
    <source>
        <dbReference type="ARBA" id="ARBA00023054"/>
    </source>
</evidence>
<sequence>MRSINLCNVLSLSPQAHEWSKNDERLMAAVEHGEVEKVASLLTKKGASAFKLDSEGKSA</sequence>
<keyword evidence="1" id="KW-0677">Repeat</keyword>
<reference evidence="3" key="2">
    <citation type="submission" date="2025-08" db="UniProtKB">
        <authorList>
            <consortium name="Ensembl"/>
        </authorList>
    </citation>
    <scope>IDENTIFICATION</scope>
</reference>
<reference evidence="4" key="1">
    <citation type="submission" date="2018-06" db="EMBL/GenBank/DDBJ databases">
        <title>Genome assembly of Danube salmon.</title>
        <authorList>
            <person name="Macqueen D.J."/>
            <person name="Gundappa M.K."/>
        </authorList>
    </citation>
    <scope>NUCLEOTIDE SEQUENCE [LARGE SCALE GENOMIC DNA]</scope>
</reference>
<keyword evidence="2" id="KW-0175">Coiled coil</keyword>
<dbReference type="GO" id="GO:0003779">
    <property type="term" value="F:actin binding"/>
    <property type="evidence" value="ECO:0007669"/>
    <property type="project" value="InterPro"/>
</dbReference>
<keyword evidence="4" id="KW-1185">Reference proteome</keyword>
<proteinExistence type="predicted"/>
<dbReference type="STRING" id="62062.ENSHHUP00000017435"/>
<dbReference type="Ensembl" id="ENSHHUT00000018072.1">
    <property type="protein sequence ID" value="ENSHHUP00000017435.1"/>
    <property type="gene ID" value="ENSHHUG00000010867.1"/>
</dbReference>
<organism evidence="3 4">
    <name type="scientific">Hucho hucho</name>
    <name type="common">huchen</name>
    <dbReference type="NCBI Taxonomy" id="62062"/>
    <lineage>
        <taxon>Eukaryota</taxon>
        <taxon>Metazoa</taxon>
        <taxon>Chordata</taxon>
        <taxon>Craniata</taxon>
        <taxon>Vertebrata</taxon>
        <taxon>Euteleostomi</taxon>
        <taxon>Actinopterygii</taxon>
        <taxon>Neopterygii</taxon>
        <taxon>Teleostei</taxon>
        <taxon>Protacanthopterygii</taxon>
        <taxon>Salmoniformes</taxon>
        <taxon>Salmonidae</taxon>
        <taxon>Salmoninae</taxon>
        <taxon>Hucho</taxon>
    </lineage>
</organism>
<protein>
    <submittedName>
        <fullName evidence="3">Uncharacterized protein</fullName>
    </submittedName>
</protein>
<evidence type="ECO:0000256" key="1">
    <source>
        <dbReference type="ARBA" id="ARBA00022737"/>
    </source>
</evidence>
<evidence type="ECO:0000313" key="3">
    <source>
        <dbReference type="Ensembl" id="ENSHHUP00000017435.1"/>
    </source>
</evidence>
<evidence type="ECO:0000313" key="4">
    <source>
        <dbReference type="Proteomes" id="UP000314982"/>
    </source>
</evidence>
<dbReference type="GeneTree" id="ENSGT00960000187050"/>